<sequence length="51" mass="5756">MRLDPCDTYTVLALTQQKSQLDYVVVAQQSGIYCDMLEATFTDMAGLHTRL</sequence>
<reference evidence="1" key="1">
    <citation type="journal article" date="2015" name="MBio">
        <title>Eco-Evolutionary Dynamics of Episomes among Ecologically Cohesive Bacterial Populations.</title>
        <authorList>
            <person name="Xue H."/>
            <person name="Cordero O.X."/>
            <person name="Camas F.M."/>
            <person name="Trimble W."/>
            <person name="Meyer F."/>
            <person name="Guglielmini J."/>
            <person name="Rocha E.P."/>
            <person name="Polz M.F."/>
        </authorList>
    </citation>
    <scope>NUCLEOTIDE SEQUENCE</scope>
    <source>
        <strain evidence="1">1F_279</strain>
    </source>
</reference>
<dbReference type="AlphaFoldDB" id="A0A0H3ZR84"/>
<proteinExistence type="predicted"/>
<protein>
    <submittedName>
        <fullName evidence="1">Uncharacterized protein</fullName>
    </submittedName>
</protein>
<accession>A0A0H3ZR84</accession>
<dbReference type="EMBL" id="KP795468">
    <property type="protein sequence ID" value="AKN36096.1"/>
    <property type="molecule type" value="Genomic_DNA"/>
</dbReference>
<name>A0A0H3ZR84_9VIBR</name>
<organism evidence="1">
    <name type="scientific">Vibrio tasmaniensis</name>
    <dbReference type="NCBI Taxonomy" id="212663"/>
    <lineage>
        <taxon>Bacteria</taxon>
        <taxon>Pseudomonadati</taxon>
        <taxon>Pseudomonadota</taxon>
        <taxon>Gammaproteobacteria</taxon>
        <taxon>Vibrionales</taxon>
        <taxon>Vibrionaceae</taxon>
        <taxon>Vibrio</taxon>
    </lineage>
</organism>
<evidence type="ECO:0000313" key="1">
    <source>
        <dbReference type="EMBL" id="AKN36096.1"/>
    </source>
</evidence>